<sequence>MHGLIFETSICYWQDQPGHLFIIYSDGASSATGQRSTFTVSNCKFFSPPEIEISREPKVIRIHRPVYFFHSSQSCTTITLSLSALRLHSQTFHNPARFASPHVLQNESGNVQKWPTETTKPTPVSRSLIGSQLKGDTPSVNTVNQREFVV</sequence>
<dbReference type="Proteomes" id="UP001234178">
    <property type="component" value="Unassembled WGS sequence"/>
</dbReference>
<evidence type="ECO:0000313" key="1">
    <source>
        <dbReference type="EMBL" id="KAK4045854.1"/>
    </source>
</evidence>
<keyword evidence="2" id="KW-1185">Reference proteome</keyword>
<organism evidence="1 2">
    <name type="scientific">Daphnia magna</name>
    <dbReference type="NCBI Taxonomy" id="35525"/>
    <lineage>
        <taxon>Eukaryota</taxon>
        <taxon>Metazoa</taxon>
        <taxon>Ecdysozoa</taxon>
        <taxon>Arthropoda</taxon>
        <taxon>Crustacea</taxon>
        <taxon>Branchiopoda</taxon>
        <taxon>Diplostraca</taxon>
        <taxon>Cladocera</taxon>
        <taxon>Anomopoda</taxon>
        <taxon>Daphniidae</taxon>
        <taxon>Daphnia</taxon>
    </lineage>
</organism>
<comment type="caution">
    <text evidence="1">The sequence shown here is derived from an EMBL/GenBank/DDBJ whole genome shotgun (WGS) entry which is preliminary data.</text>
</comment>
<gene>
    <name evidence="1" type="ORF">OUZ56_033918</name>
</gene>
<name>A0ABR0BB91_9CRUS</name>
<proteinExistence type="predicted"/>
<protein>
    <submittedName>
        <fullName evidence="1">Uncharacterized protein</fullName>
    </submittedName>
</protein>
<reference evidence="1 2" key="1">
    <citation type="journal article" date="2023" name="Nucleic Acids Res.">
        <title>The hologenome of Daphnia magna reveals possible DNA methylation and microbiome-mediated evolution of the host genome.</title>
        <authorList>
            <person name="Chaturvedi A."/>
            <person name="Li X."/>
            <person name="Dhandapani V."/>
            <person name="Marshall H."/>
            <person name="Kissane S."/>
            <person name="Cuenca-Cambronero M."/>
            <person name="Asole G."/>
            <person name="Calvet F."/>
            <person name="Ruiz-Romero M."/>
            <person name="Marangio P."/>
            <person name="Guigo R."/>
            <person name="Rago D."/>
            <person name="Mirbahai L."/>
            <person name="Eastwood N."/>
            <person name="Colbourne J.K."/>
            <person name="Zhou J."/>
            <person name="Mallon E."/>
            <person name="Orsini L."/>
        </authorList>
    </citation>
    <scope>NUCLEOTIDE SEQUENCE [LARGE SCALE GENOMIC DNA]</scope>
    <source>
        <strain evidence="1">LRV0_1</strain>
    </source>
</reference>
<dbReference type="EMBL" id="JAOYFB010000070">
    <property type="protein sequence ID" value="KAK4045854.1"/>
    <property type="molecule type" value="Genomic_DNA"/>
</dbReference>
<accession>A0ABR0BB91</accession>
<evidence type="ECO:0000313" key="2">
    <source>
        <dbReference type="Proteomes" id="UP001234178"/>
    </source>
</evidence>